<keyword evidence="7" id="KW-0411">Iron-sulfur</keyword>
<dbReference type="SUPFAM" id="SSF55961">
    <property type="entry name" value="Bet v1-like"/>
    <property type="match status" value="1"/>
</dbReference>
<evidence type="ECO:0000256" key="7">
    <source>
        <dbReference type="ARBA" id="ARBA00023014"/>
    </source>
</evidence>
<dbReference type="InterPro" id="IPR015879">
    <property type="entry name" value="Ring_hydroxy_dOase_asu_C_dom"/>
</dbReference>
<evidence type="ECO:0000256" key="8">
    <source>
        <dbReference type="ARBA" id="ARBA00023027"/>
    </source>
</evidence>
<dbReference type="Pfam" id="PF00355">
    <property type="entry name" value="Rieske"/>
    <property type="match status" value="1"/>
</dbReference>
<dbReference type="Proteomes" id="UP001620295">
    <property type="component" value="Unassembled WGS sequence"/>
</dbReference>
<dbReference type="EMBL" id="JBJDQH010000003">
    <property type="protein sequence ID" value="MFK4265419.1"/>
    <property type="molecule type" value="Genomic_DNA"/>
</dbReference>
<accession>A0ABW8LK86</accession>
<keyword evidence="11" id="KW-1185">Reference proteome</keyword>
<evidence type="ECO:0000259" key="9">
    <source>
        <dbReference type="PROSITE" id="PS51296"/>
    </source>
</evidence>
<evidence type="ECO:0000256" key="1">
    <source>
        <dbReference type="ARBA" id="ARBA00008751"/>
    </source>
</evidence>
<dbReference type="Gene3D" id="3.90.380.10">
    <property type="entry name" value="Naphthalene 1,2-dioxygenase Alpha Subunit, Chain A, domain 1"/>
    <property type="match status" value="1"/>
</dbReference>
<dbReference type="Pfam" id="PF00848">
    <property type="entry name" value="Ring_hydroxyl_A"/>
    <property type="match status" value="1"/>
</dbReference>
<reference evidence="10 11" key="1">
    <citation type="submission" date="2024-11" db="EMBL/GenBank/DDBJ databases">
        <title>The Natural Products Discovery Center: Release of the First 8490 Sequenced Strains for Exploring Actinobacteria Biosynthetic Diversity.</title>
        <authorList>
            <person name="Kalkreuter E."/>
            <person name="Kautsar S.A."/>
            <person name="Yang D."/>
            <person name="Bader C.D."/>
            <person name="Teijaro C.N."/>
            <person name="Fluegel L."/>
            <person name="Davis C.M."/>
            <person name="Simpson J.R."/>
            <person name="Lauterbach L."/>
            <person name="Steele A.D."/>
            <person name="Gui C."/>
            <person name="Meng S."/>
            <person name="Li G."/>
            <person name="Viehrig K."/>
            <person name="Ye F."/>
            <person name="Su P."/>
            <person name="Kiefer A.F."/>
            <person name="Nichols A."/>
            <person name="Cepeda A.J."/>
            <person name="Yan W."/>
            <person name="Fan B."/>
            <person name="Jiang Y."/>
            <person name="Adhikari A."/>
            <person name="Zheng C.-J."/>
            <person name="Schuster L."/>
            <person name="Cowan T.M."/>
            <person name="Smanski M.J."/>
            <person name="Chevrette M.G."/>
            <person name="De Carvalho L.P.S."/>
            <person name="Shen B."/>
        </authorList>
    </citation>
    <scope>NUCLEOTIDE SEQUENCE [LARGE SCALE GENOMIC DNA]</scope>
    <source>
        <strain evidence="10 11">NPDC020863</strain>
    </source>
</reference>
<dbReference type="PROSITE" id="PS51296">
    <property type="entry name" value="RIESKE"/>
    <property type="match status" value="1"/>
</dbReference>
<keyword evidence="8" id="KW-0520">NAD</keyword>
<keyword evidence="2" id="KW-0001">2Fe-2S</keyword>
<keyword evidence="4" id="KW-0223">Dioxygenase</keyword>
<evidence type="ECO:0000256" key="6">
    <source>
        <dbReference type="ARBA" id="ARBA00023004"/>
    </source>
</evidence>
<dbReference type="CDD" id="cd03469">
    <property type="entry name" value="Rieske_RO_Alpha_N"/>
    <property type="match status" value="1"/>
</dbReference>
<dbReference type="InterPro" id="IPR015881">
    <property type="entry name" value="ARHD_Rieske_2Fe_2S"/>
</dbReference>
<dbReference type="RefSeq" id="WP_404746085.1">
    <property type="nucleotide sequence ID" value="NZ_JBJDQH010000003.1"/>
</dbReference>
<name>A0ABW8LK86_9ACTN</name>
<dbReference type="Gene3D" id="2.102.10.10">
    <property type="entry name" value="Rieske [2Fe-2S] iron-sulphur domain"/>
    <property type="match status" value="1"/>
</dbReference>
<dbReference type="InterPro" id="IPR001663">
    <property type="entry name" value="Rng_hydr_dOase-A"/>
</dbReference>
<gene>
    <name evidence="10" type="ORF">ACI2L5_10785</name>
</gene>
<organism evidence="10 11">
    <name type="scientific">Streptomyces milbemycinicus</name>
    <dbReference type="NCBI Taxonomy" id="476552"/>
    <lineage>
        <taxon>Bacteria</taxon>
        <taxon>Bacillati</taxon>
        <taxon>Actinomycetota</taxon>
        <taxon>Actinomycetes</taxon>
        <taxon>Kitasatosporales</taxon>
        <taxon>Streptomycetaceae</taxon>
        <taxon>Streptomyces</taxon>
    </lineage>
</organism>
<dbReference type="SUPFAM" id="SSF50022">
    <property type="entry name" value="ISP domain"/>
    <property type="match status" value="1"/>
</dbReference>
<dbReference type="PANTHER" id="PTHR43756">
    <property type="entry name" value="CHOLINE MONOOXYGENASE, CHLOROPLASTIC"/>
    <property type="match status" value="1"/>
</dbReference>
<dbReference type="InterPro" id="IPR036922">
    <property type="entry name" value="Rieske_2Fe-2S_sf"/>
</dbReference>
<evidence type="ECO:0000256" key="4">
    <source>
        <dbReference type="ARBA" id="ARBA00022964"/>
    </source>
</evidence>
<evidence type="ECO:0000256" key="3">
    <source>
        <dbReference type="ARBA" id="ARBA00022723"/>
    </source>
</evidence>
<dbReference type="PROSITE" id="PS00570">
    <property type="entry name" value="RING_HYDROXYL_ALPHA"/>
    <property type="match status" value="1"/>
</dbReference>
<keyword evidence="5" id="KW-0560">Oxidoreductase</keyword>
<evidence type="ECO:0000313" key="10">
    <source>
        <dbReference type="EMBL" id="MFK4265419.1"/>
    </source>
</evidence>
<dbReference type="PRINTS" id="PR00090">
    <property type="entry name" value="RNGDIOXGNASE"/>
</dbReference>
<evidence type="ECO:0000256" key="5">
    <source>
        <dbReference type="ARBA" id="ARBA00023002"/>
    </source>
</evidence>
<evidence type="ECO:0000313" key="11">
    <source>
        <dbReference type="Proteomes" id="UP001620295"/>
    </source>
</evidence>
<comment type="similarity">
    <text evidence="1">Belongs to the bacterial ring-hydroxylating dioxygenase alpha subunit family.</text>
</comment>
<sequence length="445" mass="49493">MTALSVHLREILALKDLDRGRLDPRIFQDPDVYDLELERIFGRCWLFLAHESQLPEYGSFLTTWMGRDNVLVVRRRDNTIGAYLNSCPHRANPVVRAAVGNAKTFVCNYHCWSFDTDGKLRSLHEASAFERTPGFDRSELGLRPVAQVDSYKGLVFGNLDPTAPSLADYLGPFSYMMDTILDNDPGGTEFLPGSIRSEISCNYKIPAENFASDALHARYTHASGAQVMLGRQVPLLGGPDAESFQVNANGHCWEFNLDKRGNAATLGQPLVKDYLREHEQQFVERLGWPRAWAVGSTSSVTVFPNFSFLPGQNTFRVWRPVSPSQTVLHTYVLVNKNAPEEVKGAWRVGAMHTFSPAGVFESDDVPPWQGATASHQGTATRKNHLYSALGEGNRISLPGLPEGLNVSKGQVSEENARAYYKRWRALMLAPTWGDVISDSTSTETP</sequence>
<keyword evidence="3" id="KW-0479">Metal-binding</keyword>
<feature type="domain" description="Rieske" evidence="9">
    <location>
        <begin position="46"/>
        <end position="118"/>
    </location>
</feature>
<protein>
    <submittedName>
        <fullName evidence="10">SRPBCC family protein</fullName>
    </submittedName>
</protein>
<evidence type="ECO:0000256" key="2">
    <source>
        <dbReference type="ARBA" id="ARBA00022714"/>
    </source>
</evidence>
<dbReference type="InterPro" id="IPR017941">
    <property type="entry name" value="Rieske_2Fe-2S"/>
</dbReference>
<dbReference type="PANTHER" id="PTHR43756:SF1">
    <property type="entry name" value="3-PHENYLPROPIONATE_CINNAMIC ACID DIOXYGENASE SUBUNIT ALPHA"/>
    <property type="match status" value="1"/>
</dbReference>
<keyword evidence="6" id="KW-0408">Iron</keyword>
<proteinExistence type="inferred from homology"/>
<comment type="caution">
    <text evidence="10">The sequence shown here is derived from an EMBL/GenBank/DDBJ whole genome shotgun (WGS) entry which is preliminary data.</text>
</comment>